<feature type="compositionally biased region" description="Polar residues" evidence="1">
    <location>
        <begin position="286"/>
        <end position="305"/>
    </location>
</feature>
<feature type="region of interest" description="Disordered" evidence="1">
    <location>
        <begin position="415"/>
        <end position="490"/>
    </location>
</feature>
<comment type="caution">
    <text evidence="2">The sequence shown here is derived from an EMBL/GenBank/DDBJ whole genome shotgun (WGS) entry which is preliminary data.</text>
</comment>
<feature type="compositionally biased region" description="Gly residues" evidence="1">
    <location>
        <begin position="324"/>
        <end position="334"/>
    </location>
</feature>
<evidence type="ECO:0000313" key="2">
    <source>
        <dbReference type="EMBL" id="RAS61300.1"/>
    </source>
</evidence>
<feature type="compositionally biased region" description="Low complexity" evidence="1">
    <location>
        <begin position="392"/>
        <end position="402"/>
    </location>
</feature>
<feature type="compositionally biased region" description="Gly residues" evidence="1">
    <location>
        <begin position="361"/>
        <end position="391"/>
    </location>
</feature>
<name>A0ABX9E2T6_9PSEU</name>
<dbReference type="EMBL" id="QLTT01000010">
    <property type="protein sequence ID" value="RAS61300.1"/>
    <property type="molecule type" value="Genomic_DNA"/>
</dbReference>
<feature type="compositionally biased region" description="Pro residues" evidence="1">
    <location>
        <begin position="259"/>
        <end position="279"/>
    </location>
</feature>
<feature type="compositionally biased region" description="Low complexity" evidence="1">
    <location>
        <begin position="335"/>
        <end position="350"/>
    </location>
</feature>
<sequence>MRGMNEGAPGRPSDVYSRYGVQRHAEVQTGQQVQERVTAEVQERYGPFLGVVMQLVEAPNRVNDVLDAQAAQLKGQVLTRSAPAQPDAHYIGIPHQQLHESVNNGVDPGAIGEIADVWTQIGNELATFNDNVATAIGSSEADWTGKAGDGARQALANMGNRAGETGTAAQLAGTLFTQQARALADAKNNVPPPPAQPFDPAASRERLMSITDPIQFVQQAAADQAAFQKQQADHEQAARAVETYDRTVAQTAAAQPAFAPEPPAPPKEPADPGRPPIAPNPGFTGQGSTPTSRVGNDTTNTSWTAPPTVGTGTTNTSGLNNNLGGNGLNQGNQGGNSQLGNSNLNVVGPLPGNPGGKDRLGGTGGRTGGGPGGRSVVGSGRVSGGTGGGRVPGAAGLGNPNAAKGFGPGGSAGVMAGNEGTATRGGASSAGAAGRGGAGAGAMGGMGTGAAKGQGGEDIERNTPSYLINEDNGNEIVGDLGLVTPPVIGE</sequence>
<evidence type="ECO:0000256" key="1">
    <source>
        <dbReference type="SAM" id="MobiDB-lite"/>
    </source>
</evidence>
<keyword evidence="3" id="KW-1185">Reference proteome</keyword>
<feature type="compositionally biased region" description="Gly residues" evidence="1">
    <location>
        <begin position="433"/>
        <end position="456"/>
    </location>
</feature>
<dbReference type="Proteomes" id="UP000248714">
    <property type="component" value="Unassembled WGS sequence"/>
</dbReference>
<organism evidence="2 3">
    <name type="scientific">Lentzea atacamensis</name>
    <dbReference type="NCBI Taxonomy" id="531938"/>
    <lineage>
        <taxon>Bacteria</taxon>
        <taxon>Bacillati</taxon>
        <taxon>Actinomycetota</taxon>
        <taxon>Actinomycetes</taxon>
        <taxon>Pseudonocardiales</taxon>
        <taxon>Pseudonocardiaceae</taxon>
        <taxon>Lentzea</taxon>
    </lineage>
</organism>
<dbReference type="SUPFAM" id="SSF140459">
    <property type="entry name" value="PE/PPE dimer-like"/>
    <property type="match status" value="1"/>
</dbReference>
<gene>
    <name evidence="2" type="ORF">C8D87_110248</name>
</gene>
<evidence type="ECO:0000313" key="3">
    <source>
        <dbReference type="Proteomes" id="UP000248714"/>
    </source>
</evidence>
<feature type="compositionally biased region" description="Low complexity" evidence="1">
    <location>
        <begin position="420"/>
        <end position="432"/>
    </location>
</feature>
<feature type="compositionally biased region" description="Low complexity" evidence="1">
    <location>
        <begin position="310"/>
        <end position="323"/>
    </location>
</feature>
<protein>
    <recommendedName>
        <fullName evidence="4">PPE family protein</fullName>
    </recommendedName>
</protein>
<accession>A0ABX9E2T6</accession>
<dbReference type="Gene3D" id="1.20.1260.20">
    <property type="entry name" value="PPE superfamily"/>
    <property type="match status" value="1"/>
</dbReference>
<feature type="region of interest" description="Disordered" evidence="1">
    <location>
        <begin position="254"/>
        <end position="402"/>
    </location>
</feature>
<reference evidence="2 3" key="1">
    <citation type="submission" date="2018-06" db="EMBL/GenBank/DDBJ databases">
        <title>Genomic Encyclopedia of Type Strains, Phase IV (KMG-IV): sequencing the most valuable type-strain genomes for metagenomic binning, comparative biology and taxonomic classification.</title>
        <authorList>
            <person name="Goeker M."/>
        </authorList>
    </citation>
    <scope>NUCLEOTIDE SEQUENCE [LARGE SCALE GENOMIC DNA]</scope>
    <source>
        <strain evidence="2 3">DSM 45479</strain>
    </source>
</reference>
<proteinExistence type="predicted"/>
<evidence type="ECO:0008006" key="4">
    <source>
        <dbReference type="Google" id="ProtNLM"/>
    </source>
</evidence>
<dbReference type="InterPro" id="IPR038332">
    <property type="entry name" value="PPE_sf"/>
</dbReference>